<evidence type="ECO:0000313" key="1">
    <source>
        <dbReference type="EMBL" id="GKZ20770.1"/>
    </source>
</evidence>
<dbReference type="Proteomes" id="UP001143548">
    <property type="component" value="Unassembled WGS sequence"/>
</dbReference>
<sequence>MPEFDTVSNDSSLLFSSDDDHSDGHYNDSNLDGNYDFQRCGICGYAFYSNRFSSYTPDRNDANFDIPNVGLHRAHKVENMGMYRNYRSWWWMPRRMILHNIINDDCQISGVAIPRTNYDTFLVPWKKSDGLIYEPRTDEQRRKTVMPVPITKVDARVHTPISYYEGTISHDWMGYPVHARCWELLMHHKLGDIANKNLKVVMEAIKQRHEKNSWRPVRGIPDEWLEGTYALRSDFSSSGDSWIHRFLRGVD</sequence>
<dbReference type="EMBL" id="BROQ01000032">
    <property type="protein sequence ID" value="GKZ20770.1"/>
    <property type="molecule type" value="Genomic_DNA"/>
</dbReference>
<dbReference type="AlphaFoldDB" id="A0A9W5YMX8"/>
<evidence type="ECO:0000313" key="2">
    <source>
        <dbReference type="Proteomes" id="UP001143548"/>
    </source>
</evidence>
<protein>
    <submittedName>
        <fullName evidence="1">Uncharacterized protein</fullName>
    </submittedName>
</protein>
<gene>
    <name evidence="1" type="ORF">AbraCBS73388_006388</name>
</gene>
<accession>A0A9W5YMX8</accession>
<name>A0A9W5YMX8_9EURO</name>
<organism evidence="1 2">
    <name type="scientific">Aspergillus brasiliensis</name>
    <dbReference type="NCBI Taxonomy" id="319629"/>
    <lineage>
        <taxon>Eukaryota</taxon>
        <taxon>Fungi</taxon>
        <taxon>Dikarya</taxon>
        <taxon>Ascomycota</taxon>
        <taxon>Pezizomycotina</taxon>
        <taxon>Eurotiomycetes</taxon>
        <taxon>Eurotiomycetidae</taxon>
        <taxon>Eurotiales</taxon>
        <taxon>Aspergillaceae</taxon>
        <taxon>Aspergillus</taxon>
        <taxon>Aspergillus subgen. Circumdati</taxon>
    </lineage>
</organism>
<comment type="caution">
    <text evidence="1">The sequence shown here is derived from an EMBL/GenBank/DDBJ whole genome shotgun (WGS) entry which is preliminary data.</text>
</comment>
<reference evidence="1" key="1">
    <citation type="submission" date="2022-07" db="EMBL/GenBank/DDBJ databases">
        <title>Taxonomy of Aspergillus series Nigri: significant species reduction supported by multi-species coalescent approaches.</title>
        <authorList>
            <person name="Bian C."/>
            <person name="Kusuya Y."/>
            <person name="Sklenar F."/>
            <person name="D'hooge E."/>
            <person name="Yaguchi T."/>
            <person name="Takahashi H."/>
            <person name="Hubka V."/>
        </authorList>
    </citation>
    <scope>NUCLEOTIDE SEQUENCE</scope>
    <source>
        <strain evidence="1">CBS 733.88</strain>
    </source>
</reference>
<proteinExistence type="predicted"/>